<evidence type="ECO:0000313" key="4">
    <source>
        <dbReference type="EMBL" id="MDQ0532483.1"/>
    </source>
</evidence>
<dbReference type="PANTHER" id="PTHR30055">
    <property type="entry name" value="HTH-TYPE TRANSCRIPTIONAL REGULATOR RUTR"/>
    <property type="match status" value="1"/>
</dbReference>
<dbReference type="Proteomes" id="UP001244552">
    <property type="component" value="Unassembled WGS sequence"/>
</dbReference>
<dbReference type="PANTHER" id="PTHR30055:SF148">
    <property type="entry name" value="TETR-FAMILY TRANSCRIPTIONAL REGULATOR"/>
    <property type="match status" value="1"/>
</dbReference>
<keyword evidence="1 2" id="KW-0238">DNA-binding</keyword>
<dbReference type="InterPro" id="IPR001647">
    <property type="entry name" value="HTH_TetR"/>
</dbReference>
<dbReference type="InterPro" id="IPR036271">
    <property type="entry name" value="Tet_transcr_reg_TetR-rel_C_sf"/>
</dbReference>
<dbReference type="Pfam" id="PF00440">
    <property type="entry name" value="TetR_N"/>
    <property type="match status" value="1"/>
</dbReference>
<evidence type="ECO:0000256" key="2">
    <source>
        <dbReference type="PROSITE-ProRule" id="PRU00335"/>
    </source>
</evidence>
<evidence type="ECO:0000313" key="5">
    <source>
        <dbReference type="Proteomes" id="UP001244552"/>
    </source>
</evidence>
<dbReference type="InterPro" id="IPR050109">
    <property type="entry name" value="HTH-type_TetR-like_transc_reg"/>
</dbReference>
<gene>
    <name evidence="4" type="ORF">QO018_001327</name>
</gene>
<sequence length="189" mass="20902">MINAYERKKQPAVVRRSLLDHGAQLCMLHGVASLTLQAVAEAAGVTKGGLLHHFRSKQELVEAIFEDLLASFDAGLEEAMAGDPEPHGRFTRAYIHETLDLIDDGRFSPWAALTMAMLADAGLRHRWADWLQQRLERHRITDGAPSLQIVRYAADGLWLASLIGEVEADPAKRSALFHQLIAMTKDSAP</sequence>
<keyword evidence="5" id="KW-1185">Reference proteome</keyword>
<dbReference type="PRINTS" id="PR00455">
    <property type="entry name" value="HTHTETR"/>
</dbReference>
<name>A0ABU0MGB4_9PROT</name>
<reference evidence="4 5" key="1">
    <citation type="submission" date="2023-07" db="EMBL/GenBank/DDBJ databases">
        <title>Genomic Encyclopedia of Type Strains, Phase IV (KMG-IV): sequencing the most valuable type-strain genomes for metagenomic binning, comparative biology and taxonomic classification.</title>
        <authorList>
            <person name="Goeker M."/>
        </authorList>
    </citation>
    <scope>NUCLEOTIDE SEQUENCE [LARGE SCALE GENOMIC DNA]</scope>
    <source>
        <strain evidence="4 5">DSM 19922</strain>
    </source>
</reference>
<dbReference type="SUPFAM" id="SSF48498">
    <property type="entry name" value="Tetracyclin repressor-like, C-terminal domain"/>
    <property type="match status" value="1"/>
</dbReference>
<organism evidence="4 5">
    <name type="scientific">Azospirillum picis</name>
    <dbReference type="NCBI Taxonomy" id="488438"/>
    <lineage>
        <taxon>Bacteria</taxon>
        <taxon>Pseudomonadati</taxon>
        <taxon>Pseudomonadota</taxon>
        <taxon>Alphaproteobacteria</taxon>
        <taxon>Rhodospirillales</taxon>
        <taxon>Azospirillaceae</taxon>
        <taxon>Azospirillum</taxon>
    </lineage>
</organism>
<dbReference type="RefSeq" id="WP_209979693.1">
    <property type="nucleotide sequence ID" value="NZ_JAGINO010000003.1"/>
</dbReference>
<dbReference type="Gene3D" id="1.10.357.10">
    <property type="entry name" value="Tetracycline Repressor, domain 2"/>
    <property type="match status" value="1"/>
</dbReference>
<dbReference type="InterPro" id="IPR041479">
    <property type="entry name" value="TetR_CgmR_C"/>
</dbReference>
<dbReference type="EMBL" id="JAUSVU010000003">
    <property type="protein sequence ID" value="MDQ0532483.1"/>
    <property type="molecule type" value="Genomic_DNA"/>
</dbReference>
<dbReference type="InterPro" id="IPR009057">
    <property type="entry name" value="Homeodomain-like_sf"/>
</dbReference>
<feature type="DNA-binding region" description="H-T-H motif" evidence="2">
    <location>
        <begin position="35"/>
        <end position="54"/>
    </location>
</feature>
<protein>
    <submittedName>
        <fullName evidence="4">AcrR family transcriptional regulator</fullName>
    </submittedName>
</protein>
<evidence type="ECO:0000256" key="1">
    <source>
        <dbReference type="ARBA" id="ARBA00023125"/>
    </source>
</evidence>
<proteinExistence type="predicted"/>
<dbReference type="SUPFAM" id="SSF46689">
    <property type="entry name" value="Homeodomain-like"/>
    <property type="match status" value="1"/>
</dbReference>
<dbReference type="Pfam" id="PF17937">
    <property type="entry name" value="TetR_C_28"/>
    <property type="match status" value="1"/>
</dbReference>
<feature type="domain" description="HTH tetR-type" evidence="3">
    <location>
        <begin position="12"/>
        <end position="72"/>
    </location>
</feature>
<dbReference type="PROSITE" id="PS50977">
    <property type="entry name" value="HTH_TETR_2"/>
    <property type="match status" value="1"/>
</dbReference>
<comment type="caution">
    <text evidence="4">The sequence shown here is derived from an EMBL/GenBank/DDBJ whole genome shotgun (WGS) entry which is preliminary data.</text>
</comment>
<evidence type="ECO:0000259" key="3">
    <source>
        <dbReference type="PROSITE" id="PS50977"/>
    </source>
</evidence>
<accession>A0ABU0MGB4</accession>